<dbReference type="PROSITE" id="PS50835">
    <property type="entry name" value="IG_LIKE"/>
    <property type="match status" value="2"/>
</dbReference>
<dbReference type="Ensembl" id="ENSLACT00000005695.1">
    <property type="protein sequence ID" value="ENSLACP00000005646.1"/>
    <property type="gene ID" value="ENSLACG00000005016.2"/>
</dbReference>
<dbReference type="InterPro" id="IPR007110">
    <property type="entry name" value="Ig-like_dom"/>
</dbReference>
<dbReference type="GO" id="GO:0005102">
    <property type="term" value="F:signaling receptor binding"/>
    <property type="evidence" value="ECO:0007669"/>
    <property type="project" value="TreeGrafter"/>
</dbReference>
<dbReference type="GO" id="GO:0009897">
    <property type="term" value="C:external side of plasma membrane"/>
    <property type="evidence" value="ECO:0007669"/>
    <property type="project" value="TreeGrafter"/>
</dbReference>
<dbReference type="SUPFAM" id="SSF48726">
    <property type="entry name" value="Immunoglobulin"/>
    <property type="match status" value="2"/>
</dbReference>
<dbReference type="Bgee" id="ENSLACG00000005016">
    <property type="expression patterns" value="Expressed in pectoral fin and 4 other cell types or tissues"/>
</dbReference>
<dbReference type="Pfam" id="PF07686">
    <property type="entry name" value="V-set"/>
    <property type="match status" value="1"/>
</dbReference>
<dbReference type="PANTHER" id="PTHR24100">
    <property type="entry name" value="BUTYROPHILIN"/>
    <property type="match status" value="1"/>
</dbReference>
<keyword evidence="4" id="KW-1015">Disulfide bond</keyword>
<feature type="domain" description="Ig-like" evidence="7">
    <location>
        <begin position="7"/>
        <end position="135"/>
    </location>
</feature>
<organism evidence="8 9">
    <name type="scientific">Latimeria chalumnae</name>
    <name type="common">Coelacanth</name>
    <dbReference type="NCBI Taxonomy" id="7897"/>
    <lineage>
        <taxon>Eukaryota</taxon>
        <taxon>Metazoa</taxon>
        <taxon>Chordata</taxon>
        <taxon>Craniata</taxon>
        <taxon>Vertebrata</taxon>
        <taxon>Euteleostomi</taxon>
        <taxon>Coelacanthiformes</taxon>
        <taxon>Coelacanthidae</taxon>
        <taxon>Latimeria</taxon>
    </lineage>
</organism>
<evidence type="ECO:0000256" key="3">
    <source>
        <dbReference type="ARBA" id="ARBA00023136"/>
    </source>
</evidence>
<proteinExistence type="predicted"/>
<dbReference type="InterPro" id="IPR003599">
    <property type="entry name" value="Ig_sub"/>
</dbReference>
<protein>
    <recommendedName>
        <fullName evidence="7">Ig-like domain-containing protein</fullName>
    </recommendedName>
</protein>
<keyword evidence="2" id="KW-0732">Signal</keyword>
<reference evidence="8" key="2">
    <citation type="submission" date="2025-08" db="UniProtKB">
        <authorList>
            <consortium name="Ensembl"/>
        </authorList>
    </citation>
    <scope>IDENTIFICATION</scope>
</reference>
<dbReference type="Proteomes" id="UP000008672">
    <property type="component" value="Unassembled WGS sequence"/>
</dbReference>
<dbReference type="AlphaFoldDB" id="H3A7M5"/>
<evidence type="ECO:0000313" key="8">
    <source>
        <dbReference type="Ensembl" id="ENSLACP00000005646.1"/>
    </source>
</evidence>
<dbReference type="InterPro" id="IPR053896">
    <property type="entry name" value="BTN3A2-like_Ig-C"/>
</dbReference>
<feature type="domain" description="Ig-like" evidence="7">
    <location>
        <begin position="155"/>
        <end position="219"/>
    </location>
</feature>
<dbReference type="InterPro" id="IPR013106">
    <property type="entry name" value="Ig_V-set"/>
</dbReference>
<dbReference type="EMBL" id="AFYH01212767">
    <property type="status" value="NOT_ANNOTATED_CDS"/>
    <property type="molecule type" value="Genomic_DNA"/>
</dbReference>
<dbReference type="SMART" id="SM00409">
    <property type="entry name" value="IG"/>
    <property type="match status" value="1"/>
</dbReference>
<dbReference type="GeneTree" id="ENSGT00940000154641"/>
<evidence type="ECO:0000256" key="5">
    <source>
        <dbReference type="ARBA" id="ARBA00023180"/>
    </source>
</evidence>
<dbReference type="Gene3D" id="2.60.40.10">
    <property type="entry name" value="Immunoglobulins"/>
    <property type="match status" value="2"/>
</dbReference>
<dbReference type="InterPro" id="IPR050504">
    <property type="entry name" value="IgSF_BTN/MOG"/>
</dbReference>
<accession>H3A7M5</accession>
<evidence type="ECO:0000313" key="9">
    <source>
        <dbReference type="Proteomes" id="UP000008672"/>
    </source>
</evidence>
<evidence type="ECO:0000256" key="4">
    <source>
        <dbReference type="ARBA" id="ARBA00023157"/>
    </source>
</evidence>
<name>H3A7M5_LATCH</name>
<dbReference type="GO" id="GO:0001817">
    <property type="term" value="P:regulation of cytokine production"/>
    <property type="evidence" value="ECO:0007669"/>
    <property type="project" value="TreeGrafter"/>
</dbReference>
<dbReference type="Pfam" id="PF22705">
    <property type="entry name" value="C2-set_3"/>
    <property type="match status" value="1"/>
</dbReference>
<evidence type="ECO:0000256" key="6">
    <source>
        <dbReference type="ARBA" id="ARBA00023319"/>
    </source>
</evidence>
<evidence type="ECO:0000256" key="1">
    <source>
        <dbReference type="ARBA" id="ARBA00004370"/>
    </source>
</evidence>
<dbReference type="FunFam" id="2.60.40.10:FF:000142">
    <property type="entry name" value="V-set domain-containing T-cell activation inhibitor 1"/>
    <property type="match status" value="1"/>
</dbReference>
<keyword evidence="6" id="KW-0393">Immunoglobulin domain</keyword>
<dbReference type="GO" id="GO:0050852">
    <property type="term" value="P:T cell receptor signaling pathway"/>
    <property type="evidence" value="ECO:0007669"/>
    <property type="project" value="TreeGrafter"/>
</dbReference>
<comment type="subcellular location">
    <subcellularLocation>
        <location evidence="1">Membrane</location>
    </subcellularLocation>
</comment>
<keyword evidence="3" id="KW-0472">Membrane</keyword>
<sequence length="219" mass="25079">FCLLFLPLFQGLYYKLESMLVPIKEQLIHSTLRDDVTMKCTFQTNGDFNYRELQIHWYLYKNEDSINVHSYLKGADQLTDQHSSFHGRTQLFTDELNRGIISLRISNLMISDGGSYQCVLICRSAQTHNDSFKLTVTGNQIFTSIFTISNPIFNGEESLLQCELKGGYPKAEIIWTTKDGQKINKQISTNYSITKEGCFNIISNLSLKLQKNTTICCTL</sequence>
<dbReference type="InterPro" id="IPR013783">
    <property type="entry name" value="Ig-like_fold"/>
</dbReference>
<dbReference type="InterPro" id="IPR036179">
    <property type="entry name" value="Ig-like_dom_sf"/>
</dbReference>
<reference evidence="8" key="3">
    <citation type="submission" date="2025-09" db="UniProtKB">
        <authorList>
            <consortium name="Ensembl"/>
        </authorList>
    </citation>
    <scope>IDENTIFICATION</scope>
</reference>
<evidence type="ECO:0000256" key="2">
    <source>
        <dbReference type="ARBA" id="ARBA00022729"/>
    </source>
</evidence>
<dbReference type="GO" id="GO:0050863">
    <property type="term" value="P:regulation of T cell activation"/>
    <property type="evidence" value="ECO:0007669"/>
    <property type="project" value="UniProtKB-ARBA"/>
</dbReference>
<keyword evidence="5" id="KW-0325">Glycoprotein</keyword>
<dbReference type="GO" id="GO:1903037">
    <property type="term" value="P:regulation of leukocyte cell-cell adhesion"/>
    <property type="evidence" value="ECO:0007669"/>
    <property type="project" value="UniProtKB-ARBA"/>
</dbReference>
<gene>
    <name evidence="8" type="primary">LOC102359650</name>
</gene>
<dbReference type="HOGENOM" id="CLU_013137_8_1_1"/>
<keyword evidence="9" id="KW-1185">Reference proteome</keyword>
<dbReference type="SMART" id="SM00406">
    <property type="entry name" value="IGv"/>
    <property type="match status" value="1"/>
</dbReference>
<evidence type="ECO:0000259" key="7">
    <source>
        <dbReference type="PROSITE" id="PS50835"/>
    </source>
</evidence>
<reference evidence="9" key="1">
    <citation type="submission" date="2011-08" db="EMBL/GenBank/DDBJ databases">
        <title>The draft genome of Latimeria chalumnae.</title>
        <authorList>
            <person name="Di Palma F."/>
            <person name="Alfoldi J."/>
            <person name="Johnson J."/>
            <person name="Berlin A."/>
            <person name="Gnerre S."/>
            <person name="Jaffe D."/>
            <person name="MacCallum I."/>
            <person name="Young S."/>
            <person name="Walker B.J."/>
            <person name="Lander E."/>
            <person name="Lindblad-Toh K."/>
        </authorList>
    </citation>
    <scope>NUCLEOTIDE SEQUENCE [LARGE SCALE GENOMIC DNA]</scope>
    <source>
        <strain evidence="9">Wild caught</strain>
    </source>
</reference>